<dbReference type="RefSeq" id="WP_308486838.1">
    <property type="nucleotide sequence ID" value="NZ_OY726398.1"/>
</dbReference>
<evidence type="ECO:0000313" key="3">
    <source>
        <dbReference type="Proteomes" id="UP001190464"/>
    </source>
</evidence>
<reference evidence="2 3" key="1">
    <citation type="submission" date="2023-08" db="EMBL/GenBank/DDBJ databases">
        <authorList>
            <person name="Folkvardsen B D."/>
            <person name="Norman A."/>
        </authorList>
    </citation>
    <scope>NUCLEOTIDE SEQUENCE [LARGE SCALE GENOMIC DNA]</scope>
    <source>
        <strain evidence="2 3">Mu0102</strain>
    </source>
</reference>
<feature type="region of interest" description="Disordered" evidence="1">
    <location>
        <begin position="1"/>
        <end position="35"/>
    </location>
</feature>
<dbReference type="EMBL" id="OY726398">
    <property type="protein sequence ID" value="CAJ1504162.1"/>
    <property type="molecule type" value="Genomic_DNA"/>
</dbReference>
<dbReference type="Proteomes" id="UP001190464">
    <property type="component" value="Chromosome"/>
</dbReference>
<protein>
    <submittedName>
        <fullName evidence="2">Uncharacterized protein</fullName>
    </submittedName>
</protein>
<gene>
    <name evidence="2" type="ORF">MU0102_002175</name>
</gene>
<organism evidence="2 3">
    <name type="scientific">[Mycobacterium] holstebronense</name>
    <dbReference type="NCBI Taxonomy" id="3064288"/>
    <lineage>
        <taxon>Bacteria</taxon>
        <taxon>Bacillati</taxon>
        <taxon>Actinomycetota</taxon>
        <taxon>Actinomycetes</taxon>
        <taxon>Mycobacteriales</taxon>
        <taxon>Mycobacteriaceae</taxon>
        <taxon>Mycolicibacterium</taxon>
    </lineage>
</organism>
<feature type="region of interest" description="Disordered" evidence="1">
    <location>
        <begin position="107"/>
        <end position="133"/>
    </location>
</feature>
<accession>A0ABM9LT37</accession>
<evidence type="ECO:0000256" key="1">
    <source>
        <dbReference type="SAM" id="MobiDB-lite"/>
    </source>
</evidence>
<name>A0ABM9LT37_9MYCO</name>
<proteinExistence type="predicted"/>
<evidence type="ECO:0000313" key="2">
    <source>
        <dbReference type="EMBL" id="CAJ1504162.1"/>
    </source>
</evidence>
<sequence>MTEAGPDSTQSDEPDDGEVITPEPESGAAEADTETFSREYVEGLRRENAKYRSQAKGSEELRHQLHDALVQLDGRLADPTDLAYADEHLDDITAAITDLIERKPHLARKPSGDVGQGVRTDITAPKDFSGLFR</sequence>
<keyword evidence="3" id="KW-1185">Reference proteome</keyword>